<proteinExistence type="predicted"/>
<comment type="caution">
    <text evidence="1">The sequence shown here is derived from an EMBL/GenBank/DDBJ whole genome shotgun (WGS) entry which is preliminary data.</text>
</comment>
<evidence type="ECO:0000313" key="1">
    <source>
        <dbReference type="EMBL" id="KAJ9078261.1"/>
    </source>
</evidence>
<evidence type="ECO:0000313" key="2">
    <source>
        <dbReference type="Proteomes" id="UP001165960"/>
    </source>
</evidence>
<dbReference type="Proteomes" id="UP001165960">
    <property type="component" value="Unassembled WGS sequence"/>
</dbReference>
<accession>A0ACC2TUW0</accession>
<organism evidence="1 2">
    <name type="scientific">Entomophthora muscae</name>
    <dbReference type="NCBI Taxonomy" id="34485"/>
    <lineage>
        <taxon>Eukaryota</taxon>
        <taxon>Fungi</taxon>
        <taxon>Fungi incertae sedis</taxon>
        <taxon>Zoopagomycota</taxon>
        <taxon>Entomophthoromycotina</taxon>
        <taxon>Entomophthoromycetes</taxon>
        <taxon>Entomophthorales</taxon>
        <taxon>Entomophthoraceae</taxon>
        <taxon>Entomophthora</taxon>
    </lineage>
</organism>
<gene>
    <name evidence="1" type="ORF">DSO57_1008390</name>
</gene>
<dbReference type="EMBL" id="QTSX02002155">
    <property type="protein sequence ID" value="KAJ9078261.1"/>
    <property type="molecule type" value="Genomic_DNA"/>
</dbReference>
<keyword evidence="2" id="KW-1185">Reference proteome</keyword>
<protein>
    <submittedName>
        <fullName evidence="1">Uncharacterized protein</fullName>
    </submittedName>
</protein>
<sequence length="118" mass="12521">MNSKPSPEPSPEKSPAHFTGGEKSDGSLTDHSFYNLASDEEPTKKKNQGKKTPPKDKSPVQEEHQDKPPSASPPPPNSPLQAHLGMIQSPAPITSLAFAILLLAPGTLCWPTTSATLT</sequence>
<reference evidence="1" key="1">
    <citation type="submission" date="2022-04" db="EMBL/GenBank/DDBJ databases">
        <title>Genome of the entomopathogenic fungus Entomophthora muscae.</title>
        <authorList>
            <person name="Elya C."/>
            <person name="Lovett B.R."/>
            <person name="Lee E."/>
            <person name="Macias A.M."/>
            <person name="Hajek A.E."/>
            <person name="De Bivort B.L."/>
            <person name="Kasson M.T."/>
            <person name="De Fine Licht H.H."/>
            <person name="Stajich J.E."/>
        </authorList>
    </citation>
    <scope>NUCLEOTIDE SEQUENCE</scope>
    <source>
        <strain evidence="1">Berkeley</strain>
    </source>
</reference>
<name>A0ACC2TUW0_9FUNG</name>